<dbReference type="AlphaFoldDB" id="A0A1H8BII6"/>
<proteinExistence type="predicted"/>
<dbReference type="Proteomes" id="UP000199158">
    <property type="component" value="Unassembled WGS sequence"/>
</dbReference>
<evidence type="ECO:0000313" key="1">
    <source>
        <dbReference type="EMBL" id="SEM82720.1"/>
    </source>
</evidence>
<reference evidence="1 2" key="1">
    <citation type="submission" date="2016-10" db="EMBL/GenBank/DDBJ databases">
        <authorList>
            <person name="de Groot N.N."/>
        </authorList>
    </citation>
    <scope>NUCLEOTIDE SEQUENCE [LARGE SCALE GENOMIC DNA]</scope>
    <source>
        <strain evidence="1 2">CGMCC 1.5070</strain>
    </source>
</reference>
<evidence type="ECO:0000313" key="2">
    <source>
        <dbReference type="Proteomes" id="UP000199158"/>
    </source>
</evidence>
<accession>A0A1H8BII6</accession>
<dbReference type="STRING" id="474960.SAMN05216180_1931"/>
<name>A0A1H8BII6_9FIRM</name>
<keyword evidence="2" id="KW-1185">Reference proteome</keyword>
<sequence>MPQDAFPFPKIELAYKELSYDLCFAKIPVEDREKIVHSAWQKGKKAAESILKKHNGETSFFKLAVECGLQCEEQDRDCVIGNRRYFSDYLSGQNKIILHLKSIALWAEQNNLAISTAKNMILGHEFFHFLEYTKIGLTSREYMVPAVSIGSFKFGKTGVRALSEIGAHAFVRTYFELLQNWEA</sequence>
<protein>
    <submittedName>
        <fullName evidence="1">Uncharacterized protein</fullName>
    </submittedName>
</protein>
<dbReference type="RefSeq" id="WP_092753955.1">
    <property type="nucleotide sequence ID" value="NZ_FOCG01000001.1"/>
</dbReference>
<gene>
    <name evidence="1" type="ORF">SAMN05216180_1931</name>
</gene>
<organism evidence="1 2">
    <name type="scientific">Hydrogenoanaerobacterium saccharovorans</name>
    <dbReference type="NCBI Taxonomy" id="474960"/>
    <lineage>
        <taxon>Bacteria</taxon>
        <taxon>Bacillati</taxon>
        <taxon>Bacillota</taxon>
        <taxon>Clostridia</taxon>
        <taxon>Eubacteriales</taxon>
        <taxon>Oscillospiraceae</taxon>
        <taxon>Hydrogenoanaerobacterium</taxon>
    </lineage>
</organism>
<dbReference type="EMBL" id="FOCG01000001">
    <property type="protein sequence ID" value="SEM82720.1"/>
    <property type="molecule type" value="Genomic_DNA"/>
</dbReference>
<dbReference type="OrthoDB" id="1842465at2"/>